<gene>
    <name evidence="3" type="ORF">BU14_0081s0006</name>
</gene>
<dbReference type="InterPro" id="IPR023797">
    <property type="entry name" value="RNA3'_phos_cyclase_dom"/>
</dbReference>
<dbReference type="EMBL" id="KV918793">
    <property type="protein sequence ID" value="OSX79326.1"/>
    <property type="molecule type" value="Genomic_DNA"/>
</dbReference>
<dbReference type="Gene3D" id="3.65.10.20">
    <property type="entry name" value="RNA 3'-terminal phosphate cyclase domain"/>
    <property type="match status" value="2"/>
</dbReference>
<proteinExistence type="predicted"/>
<dbReference type="InterPro" id="IPR037136">
    <property type="entry name" value="RNA3'_phos_cyclase_dom_sf"/>
</dbReference>
<evidence type="ECO:0000259" key="2">
    <source>
        <dbReference type="Pfam" id="PF01137"/>
    </source>
</evidence>
<accession>A0A1X6PF18</accession>
<dbReference type="GO" id="GO:0005730">
    <property type="term" value="C:nucleolus"/>
    <property type="evidence" value="ECO:0007669"/>
    <property type="project" value="TreeGrafter"/>
</dbReference>
<protein>
    <recommendedName>
        <fullName evidence="2">RNA 3'-terminal phosphate cyclase domain-containing protein</fullName>
    </recommendedName>
</protein>
<dbReference type="PANTHER" id="PTHR11096">
    <property type="entry name" value="RNA 3' TERMINAL PHOSPHATE CYCLASE"/>
    <property type="match status" value="1"/>
</dbReference>
<evidence type="ECO:0000313" key="3">
    <source>
        <dbReference type="EMBL" id="OSX79326.1"/>
    </source>
</evidence>
<dbReference type="PANTHER" id="PTHR11096:SF1">
    <property type="entry name" value="RNA 3'-TERMINAL PHOSPHATE CYCLASE-LIKE PROTEIN"/>
    <property type="match status" value="1"/>
</dbReference>
<dbReference type="Pfam" id="PF01137">
    <property type="entry name" value="RTC"/>
    <property type="match status" value="1"/>
</dbReference>
<dbReference type="GO" id="GO:0000479">
    <property type="term" value="P:endonucleolytic cleavage of tricistronic rRNA transcript (SSU-rRNA, 5.8S rRNA, LSU-rRNA)"/>
    <property type="evidence" value="ECO:0007669"/>
    <property type="project" value="TreeGrafter"/>
</dbReference>
<dbReference type="SUPFAM" id="SSF55205">
    <property type="entry name" value="EPT/RTPC-like"/>
    <property type="match status" value="1"/>
</dbReference>
<feature type="region of interest" description="Disordered" evidence="1">
    <location>
        <begin position="340"/>
        <end position="381"/>
    </location>
</feature>
<dbReference type="AlphaFoldDB" id="A0A1X6PF18"/>
<evidence type="ECO:0000313" key="4">
    <source>
        <dbReference type="Proteomes" id="UP000218209"/>
    </source>
</evidence>
<dbReference type="GO" id="GO:0004521">
    <property type="term" value="F:RNA endonuclease activity"/>
    <property type="evidence" value="ECO:0007669"/>
    <property type="project" value="TreeGrafter"/>
</dbReference>
<reference evidence="3 4" key="1">
    <citation type="submission" date="2017-03" db="EMBL/GenBank/DDBJ databases">
        <title>WGS assembly of Porphyra umbilicalis.</title>
        <authorList>
            <person name="Brawley S.H."/>
            <person name="Blouin N.A."/>
            <person name="Ficko-Blean E."/>
            <person name="Wheeler G.L."/>
            <person name="Lohr M."/>
            <person name="Goodson H.V."/>
            <person name="Jenkins J.W."/>
            <person name="Blaby-Haas C.E."/>
            <person name="Helliwell K.E."/>
            <person name="Chan C."/>
            <person name="Marriage T."/>
            <person name="Bhattacharya D."/>
            <person name="Klein A.S."/>
            <person name="Badis Y."/>
            <person name="Brodie J."/>
            <person name="Cao Y."/>
            <person name="Collen J."/>
            <person name="Dittami S.M."/>
            <person name="Gachon C.M."/>
            <person name="Green B.R."/>
            <person name="Karpowicz S."/>
            <person name="Kim J.W."/>
            <person name="Kudahl U."/>
            <person name="Lin S."/>
            <person name="Michel G."/>
            <person name="Mittag M."/>
            <person name="Olson B.J."/>
            <person name="Pangilinan J."/>
            <person name="Peng Y."/>
            <person name="Qiu H."/>
            <person name="Shu S."/>
            <person name="Singer J.T."/>
            <person name="Smith A.G."/>
            <person name="Sprecher B.N."/>
            <person name="Wagner V."/>
            <person name="Wang W."/>
            <person name="Wang Z.-Y."/>
            <person name="Yan J."/>
            <person name="Yarish C."/>
            <person name="Zoeuner-Riek S."/>
            <person name="Zhuang Y."/>
            <person name="Zou Y."/>
            <person name="Lindquist E.A."/>
            <person name="Grimwood J."/>
            <person name="Barry K."/>
            <person name="Rokhsar D.S."/>
            <person name="Schmutz J."/>
            <person name="Stiller J.W."/>
            <person name="Grossman A.R."/>
            <person name="Prochnik S.E."/>
        </authorList>
    </citation>
    <scope>NUCLEOTIDE SEQUENCE [LARGE SCALE GENOMIC DNA]</scope>
    <source>
        <strain evidence="3">4086291</strain>
    </source>
</reference>
<feature type="compositionally biased region" description="Gly residues" evidence="1">
    <location>
        <begin position="342"/>
        <end position="379"/>
    </location>
</feature>
<dbReference type="InterPro" id="IPR006912">
    <property type="entry name" value="Harbinger_derived_prot"/>
</dbReference>
<organism evidence="3 4">
    <name type="scientific">Porphyra umbilicalis</name>
    <name type="common">Purple laver</name>
    <name type="synonym">Red alga</name>
    <dbReference type="NCBI Taxonomy" id="2786"/>
    <lineage>
        <taxon>Eukaryota</taxon>
        <taxon>Rhodophyta</taxon>
        <taxon>Bangiophyceae</taxon>
        <taxon>Bangiales</taxon>
        <taxon>Bangiaceae</taxon>
        <taxon>Porphyra</taxon>
    </lineage>
</organism>
<sequence>MYVWHVNVGAAGSNNEVNVLELSPLYHAIVAGIWPPRTMTFIVNNRTRTMAYYLADGIYPRYAFFATPYPDADTTKKRTYNRLQEALRTDVERLYAVLTGRFNVLLHPARFTTVEELRQVARAVTILYKIMVNRNRHGYVSVRRVAAGLYADVANDGADDGAADVAAAAGRVAADMHEQDPDPVQEQLTGTVVTYRPGLLVGGTLEHECHPARGLGYYLEALLMLAPFTKTPLDVTLRGETHTTTDLSVDSVASVSVPLLRRLTLGRVAPALRVVRRSAASFSGGQVVLTAKPARGPLPPVELLDAGLIKRVLGVAWANKVSPGEHHGVPARVRLGARRAAAGGGGGAPSPLGGGGGGGGGDGGAVTAGGGGGARGGAGLPPTPEAVARGAAHGLVEEVDGGGCVDSAHANLALLVAAASEADVSRVRLGRVGGASVAFLRDVRSFLGVVFHVRVERDERMDQVGGGGAGSDGEERGGGGKDAYVSGIVMKCVGVGLEGPRARS</sequence>
<name>A0A1X6PF18_PORUM</name>
<keyword evidence="4" id="KW-1185">Reference proteome</keyword>
<evidence type="ECO:0000256" key="1">
    <source>
        <dbReference type="SAM" id="MobiDB-lite"/>
    </source>
</evidence>
<dbReference type="InterPro" id="IPR013792">
    <property type="entry name" value="RNA3'P_cycl/enolpyr_Trfase_a/b"/>
</dbReference>
<dbReference type="OrthoDB" id="1911237at2759"/>
<dbReference type="Proteomes" id="UP000218209">
    <property type="component" value="Unassembled WGS sequence"/>
</dbReference>
<dbReference type="InterPro" id="IPR000228">
    <property type="entry name" value="RNA3'_term_phos_cyc"/>
</dbReference>
<feature type="domain" description="RNA 3'-terminal phosphate cyclase" evidence="2">
    <location>
        <begin position="190"/>
        <end position="453"/>
    </location>
</feature>
<dbReference type="Pfam" id="PF04827">
    <property type="entry name" value="Plant_tran"/>
    <property type="match status" value="1"/>
</dbReference>